<sequence length="177" mass="18397">MKTTNTKRMVTAAMIAAAYTAVSLVLLPLSFGPVQVRVSEALTLLTVFSPTAVTGVTLGCALTNAIGLATGANIIGIPDIIFGTAATLVAAVLSWKLRKIRFCGLPIASCLPPVIVNALVIGGELTYVGSAGFPLPIFLINAAQVALGQIASCCVIGLLMVYFMEKKGLDKKIFAER</sequence>
<dbReference type="PANTHER" id="PTHR40044:SF1">
    <property type="entry name" value="INTEGRAL MEMBRANE PROTEIN"/>
    <property type="match status" value="1"/>
</dbReference>
<dbReference type="InterPro" id="IPR010387">
    <property type="entry name" value="QueT"/>
</dbReference>
<dbReference type="EMBL" id="JACRTD010000007">
    <property type="protein sequence ID" value="MBC8586017.1"/>
    <property type="molecule type" value="Genomic_DNA"/>
</dbReference>
<organism evidence="2 3">
    <name type="scientific">Youxingia wuxianensis</name>
    <dbReference type="NCBI Taxonomy" id="2763678"/>
    <lineage>
        <taxon>Bacteria</taxon>
        <taxon>Bacillati</taxon>
        <taxon>Bacillota</taxon>
        <taxon>Clostridia</taxon>
        <taxon>Eubacteriales</taxon>
        <taxon>Oscillospiraceae</taxon>
        <taxon>Youxingia</taxon>
    </lineage>
</organism>
<proteinExistence type="predicted"/>
<dbReference type="AlphaFoldDB" id="A0A926ID86"/>
<feature type="transmembrane region" description="Helical" evidence="1">
    <location>
        <begin position="12"/>
        <end position="29"/>
    </location>
</feature>
<name>A0A926ID86_9FIRM</name>
<comment type="caution">
    <text evidence="2">The sequence shown here is derived from an EMBL/GenBank/DDBJ whole genome shotgun (WGS) entry which is preliminary data.</text>
</comment>
<dbReference type="Pfam" id="PF06177">
    <property type="entry name" value="QueT"/>
    <property type="match status" value="1"/>
</dbReference>
<dbReference type="PANTHER" id="PTHR40044">
    <property type="entry name" value="INTEGRAL MEMBRANE PROTEIN-RELATED"/>
    <property type="match status" value="1"/>
</dbReference>
<evidence type="ECO:0000313" key="2">
    <source>
        <dbReference type="EMBL" id="MBC8586017.1"/>
    </source>
</evidence>
<keyword evidence="3" id="KW-1185">Reference proteome</keyword>
<evidence type="ECO:0000313" key="3">
    <source>
        <dbReference type="Proteomes" id="UP000623678"/>
    </source>
</evidence>
<evidence type="ECO:0000256" key="1">
    <source>
        <dbReference type="SAM" id="Phobius"/>
    </source>
</evidence>
<feature type="transmembrane region" description="Helical" evidence="1">
    <location>
        <begin position="72"/>
        <end position="95"/>
    </location>
</feature>
<accession>A0A926ID86</accession>
<feature type="transmembrane region" description="Helical" evidence="1">
    <location>
        <begin position="142"/>
        <end position="163"/>
    </location>
</feature>
<reference evidence="2" key="1">
    <citation type="submission" date="2020-08" db="EMBL/GenBank/DDBJ databases">
        <title>Genome public.</title>
        <authorList>
            <person name="Liu C."/>
            <person name="Sun Q."/>
        </authorList>
    </citation>
    <scope>NUCLEOTIDE SEQUENCE</scope>
    <source>
        <strain evidence="2">NSJ-64</strain>
    </source>
</reference>
<keyword evidence="1" id="KW-1133">Transmembrane helix</keyword>
<feature type="transmembrane region" description="Helical" evidence="1">
    <location>
        <begin position="102"/>
        <end position="122"/>
    </location>
</feature>
<protein>
    <submittedName>
        <fullName evidence="2">QueT transporter family protein</fullName>
    </submittedName>
</protein>
<gene>
    <name evidence="2" type="ORF">H8705_10515</name>
</gene>
<dbReference type="Proteomes" id="UP000623678">
    <property type="component" value="Unassembled WGS sequence"/>
</dbReference>
<dbReference type="PIRSF" id="PIRSF031501">
    <property type="entry name" value="QueT"/>
    <property type="match status" value="1"/>
</dbReference>
<keyword evidence="1" id="KW-0812">Transmembrane</keyword>
<feature type="transmembrane region" description="Helical" evidence="1">
    <location>
        <begin position="41"/>
        <end position="66"/>
    </location>
</feature>
<keyword evidence="1" id="KW-0472">Membrane</keyword>